<organism evidence="2 3">
    <name type="scientific">Rhizodiscina lignyota</name>
    <dbReference type="NCBI Taxonomy" id="1504668"/>
    <lineage>
        <taxon>Eukaryota</taxon>
        <taxon>Fungi</taxon>
        <taxon>Dikarya</taxon>
        <taxon>Ascomycota</taxon>
        <taxon>Pezizomycotina</taxon>
        <taxon>Dothideomycetes</taxon>
        <taxon>Pleosporomycetidae</taxon>
        <taxon>Aulographales</taxon>
        <taxon>Rhizodiscinaceae</taxon>
        <taxon>Rhizodiscina</taxon>
    </lineage>
</organism>
<keyword evidence="3" id="KW-1185">Reference proteome</keyword>
<gene>
    <name evidence="2" type="ORF">NA57DRAFT_56529</name>
</gene>
<name>A0A9P4M5N4_9PEZI</name>
<feature type="region of interest" description="Disordered" evidence="1">
    <location>
        <begin position="31"/>
        <end position="52"/>
    </location>
</feature>
<feature type="compositionally biased region" description="Pro residues" evidence="1">
    <location>
        <begin position="35"/>
        <end position="47"/>
    </location>
</feature>
<dbReference type="EMBL" id="ML978126">
    <property type="protein sequence ID" value="KAF2098891.1"/>
    <property type="molecule type" value="Genomic_DNA"/>
</dbReference>
<evidence type="ECO:0000313" key="2">
    <source>
        <dbReference type="EMBL" id="KAF2098891.1"/>
    </source>
</evidence>
<dbReference type="Proteomes" id="UP000799772">
    <property type="component" value="Unassembled WGS sequence"/>
</dbReference>
<reference evidence="2" key="1">
    <citation type="journal article" date="2020" name="Stud. Mycol.">
        <title>101 Dothideomycetes genomes: a test case for predicting lifestyles and emergence of pathogens.</title>
        <authorList>
            <person name="Haridas S."/>
            <person name="Albert R."/>
            <person name="Binder M."/>
            <person name="Bloem J."/>
            <person name="Labutti K."/>
            <person name="Salamov A."/>
            <person name="Andreopoulos B."/>
            <person name="Baker S."/>
            <person name="Barry K."/>
            <person name="Bills G."/>
            <person name="Bluhm B."/>
            <person name="Cannon C."/>
            <person name="Castanera R."/>
            <person name="Culley D."/>
            <person name="Daum C."/>
            <person name="Ezra D."/>
            <person name="Gonzalez J."/>
            <person name="Henrissat B."/>
            <person name="Kuo A."/>
            <person name="Liang C."/>
            <person name="Lipzen A."/>
            <person name="Lutzoni F."/>
            <person name="Magnuson J."/>
            <person name="Mondo S."/>
            <person name="Nolan M."/>
            <person name="Ohm R."/>
            <person name="Pangilinan J."/>
            <person name="Park H.-J."/>
            <person name="Ramirez L."/>
            <person name="Alfaro M."/>
            <person name="Sun H."/>
            <person name="Tritt A."/>
            <person name="Yoshinaga Y."/>
            <person name="Zwiers L.-H."/>
            <person name="Turgeon B."/>
            <person name="Goodwin S."/>
            <person name="Spatafora J."/>
            <person name="Crous P."/>
            <person name="Grigoriev I."/>
        </authorList>
    </citation>
    <scope>NUCLEOTIDE SEQUENCE</scope>
    <source>
        <strain evidence="2">CBS 133067</strain>
    </source>
</reference>
<proteinExistence type="predicted"/>
<evidence type="ECO:0000313" key="3">
    <source>
        <dbReference type="Proteomes" id="UP000799772"/>
    </source>
</evidence>
<protein>
    <submittedName>
        <fullName evidence="2">Uncharacterized protein</fullName>
    </submittedName>
</protein>
<accession>A0A9P4M5N4</accession>
<evidence type="ECO:0000256" key="1">
    <source>
        <dbReference type="SAM" id="MobiDB-lite"/>
    </source>
</evidence>
<sequence length="163" mass="17308">MHRAELNTTVTTPSRVTPLPSLRAAALGTGEPRAIPVPRPALSPPRPTQAGEKISCVPTVTVRGYGASRACNRAARLDRWACATRTPPREPFPTQPAQLAAVLPIAVIACLTFNAGHPTCSYSLRPSHARRNHLPHHTGMLNPLVPLQSIGTTVMSGAPSDHV</sequence>
<comment type="caution">
    <text evidence="2">The sequence shown here is derived from an EMBL/GenBank/DDBJ whole genome shotgun (WGS) entry which is preliminary data.</text>
</comment>
<dbReference type="AlphaFoldDB" id="A0A9P4M5N4"/>